<accession>I4Z4J0</accession>
<name>I4Z4J0_9HYPH</name>
<reference evidence="1 2" key="1">
    <citation type="submission" date="2012-02" db="EMBL/GenBank/DDBJ databases">
        <title>Improved High-Quality Draft sequence of Microvirga sp. WSM3557.</title>
        <authorList>
            <consortium name="US DOE Joint Genome Institute"/>
            <person name="Lucas S."/>
            <person name="Han J."/>
            <person name="Lapidus A."/>
            <person name="Cheng J.-F."/>
            <person name="Goodwin L."/>
            <person name="Pitluck S."/>
            <person name="Peters L."/>
            <person name="Zhang X."/>
            <person name="Detter J.C."/>
            <person name="Han C."/>
            <person name="Tapia R."/>
            <person name="Land M."/>
            <person name="Hauser L."/>
            <person name="Kyrpides N."/>
            <person name="Ivanova N."/>
            <person name="Pagani I."/>
            <person name="Brau L."/>
            <person name="Yates R."/>
            <person name="O'Hara G."/>
            <person name="Rui T."/>
            <person name="Howieson J."/>
            <person name="Reeve W."/>
            <person name="Woyke T."/>
        </authorList>
    </citation>
    <scope>NUCLEOTIDE SEQUENCE [LARGE SCALE GENOMIC DNA]</scope>
    <source>
        <strain evidence="1 2">WSM3557</strain>
    </source>
</reference>
<dbReference type="EMBL" id="JH660633">
    <property type="protein sequence ID" value="EIM31132.1"/>
    <property type="molecule type" value="Genomic_DNA"/>
</dbReference>
<evidence type="ECO:0000313" key="1">
    <source>
        <dbReference type="EMBL" id="EIM31132.1"/>
    </source>
</evidence>
<dbReference type="Proteomes" id="UP000003947">
    <property type="component" value="Unassembled WGS sequence"/>
</dbReference>
<dbReference type="HOGENOM" id="CLU_1832846_0_0_5"/>
<keyword evidence="2" id="KW-1185">Reference proteome</keyword>
<sequence>MLCGFVLLIGEQKVAPHFRSDISVREAEANFIGKPPPDRTIKQLRVVRCTDHDGSVVKGIETLQHRVHDTLQFSKLMTIVTQLCYRIHFVEEQDGTLCGRKVEDGPNILGSIPQEGRNHAIEPDNVQWTLQRGGNVPSQE</sequence>
<proteinExistence type="predicted"/>
<dbReference type="AlphaFoldDB" id="I4Z4J0"/>
<evidence type="ECO:0000313" key="2">
    <source>
        <dbReference type="Proteomes" id="UP000003947"/>
    </source>
</evidence>
<gene>
    <name evidence="1" type="ORF">MicloDRAFT_00001200</name>
</gene>
<organism evidence="1 2">
    <name type="scientific">Microvirga lotononidis</name>
    <dbReference type="NCBI Taxonomy" id="864069"/>
    <lineage>
        <taxon>Bacteria</taxon>
        <taxon>Pseudomonadati</taxon>
        <taxon>Pseudomonadota</taxon>
        <taxon>Alphaproteobacteria</taxon>
        <taxon>Hyphomicrobiales</taxon>
        <taxon>Methylobacteriaceae</taxon>
        <taxon>Microvirga</taxon>
    </lineage>
</organism>
<protein>
    <submittedName>
        <fullName evidence="1">Uncharacterized protein</fullName>
    </submittedName>
</protein>